<sequence>MSCRVFILLCSLSVTRASTDFIRQTDLGLVHGILEQWDNRSVECYLGIPYAAPPVNRLRFQPPRPHPGWNNTLNATEFGPMCPQELLIHDQVAGKEDCLTLNIYVPHRGINSSKLLPVMVWLHGGAFVLGSGNYKAHILADFGQVIVVTINYRLGVFGFLSTGDSAAAGNSGLLDQRFAISWVKANIKTFGGNPEAISIFGQSAGGASVGLQCLSPLNVGLFKRAILQSGVAVAHWATSLDDPSIWAKKLASLLLCPVNDSWSLISCLQAKKTVELVKGAIKLHDFNFKFAPTVDGSFLPKPPQELSRNISLVKRFSYMAGANSREGNFAWPQIKKIKSQADFVDLMSSFLHLPADKVSMVSDALLWEYRDWKDLNNSLLHLQREALDVVGDAGSIAPLAMTSDFIAKATKDVYVYYFTRHPNASVSPEWMGAGHGDELVFVFGVPITGGPLVGKEELDLSQQIMSYWTNFAKTGKPNSPMKVPVVWPRYNKRSSQYLQLDIGLSNQNIKKNLKPEQVTFWNQYIPSLLKVKECPIAKPLSGPLVPTENGLLRGIRVQQNDKVTDIFKGIPYAQPPIGELRFRKPRPINAWKGIRDARKYGSICMQDQVIVKDVHGDEDCLFLNIWVPNGVQEALRKKLAVMVWIHGGAFAIGKAQGGSLKNSTKYDGNELAHSGEVIVVSFNYRLAALGFLSTGDGSGKGNYGLWDQHLAIAWVKNNIASFGGNPELITLFGESAGGASTSMHVLSPMNRGLFRFKTLIPIILITGDFLPSEPETLFENSRGIDYLLGCNNGDAHLFVSAWFPGVNIPFGISEAKFRTAVEKGMGSLGEAAVESVIFEYTDWENPTQFSRRKELSQLYTDFEFCGPAFSSAQKHVVTSGNASRTYAYQFTYPSKMPNVIWPEWIGAIHSEELQYIFGRPFSMPESYNDLERELSRVMMNYWTNFAKTGQVQGAGKCVQDVCSGDMSKPGSPKLDVGAIGIAAVGWGSRNPNLPQSVPVNWPEHRIGKHYMDLNVNFNQGSVGSNLRAKQFGLWNELIAKIVSRNLECLQDQIPALNGTAPVLNPPIVKTQQGQVKGFTVQDFLGGFLHVFLQIPYASPPVGHLRFKPPEDAKPWSGTLDATELGPACPQSPTKLPDKINRTNEDCLYLNVYAPIRAGNSSRSLPVMVYFHHGSLQSGAAGAYDMKNLAAYGQVVVIEFNYRLGPLGFLSTLDMNAPGNLGFLDMTKGLQWIKHNIQNFGGDPSSVTLFGHGAGGLAVGYLQLSPLTRGLFHRAISSSGNALVPGFIAKPGGYYSDPLLASQELAKALDCPTDRNAKLVECLQTKPVESLLDAPVPTPKYGPTFPPVIDGVFLQELPQESLLKGNYMKVPYIIGLTNDEAGVQLADLLGNGDGIAIETYHKLVLDYADSRFQYNPSQIADIVSYSYRDFTCPNDPAALRDGFKNLVQDHAWLTPSYQLADQHSSRAETFLYIYSHPSSFSQNPPWIGASHLDDLLYLLGDPVTKNSTHQYDEAEKQLSFSLMAYWTNFAHSGNPNRGPHRILSWPNYTASGTAFMNFTADRSSWISRSYRRQQTAFWSKTVPEMQSEEWCNKQKEPPSPVNNMTTARPTSTPARPTSTQTTVECNGETQDILSMKLTPKEIATAFYVSFAFLFIQAFLILGLVYKLHMQQKKVKKLQDPLVLSKMFEVPFKRVTDENAHTKF</sequence>
<evidence type="ECO:0000259" key="17">
    <source>
        <dbReference type="Pfam" id="PF00135"/>
    </source>
</evidence>
<evidence type="ECO:0000256" key="9">
    <source>
        <dbReference type="ARBA" id="ARBA00023136"/>
    </source>
</evidence>
<reference evidence="18 19" key="1">
    <citation type="journal article" date="2018" name="Nat. Ecol. Evol.">
        <title>Shark genomes provide insights into elasmobranch evolution and the origin of vertebrates.</title>
        <authorList>
            <person name="Hara Y"/>
            <person name="Yamaguchi K"/>
            <person name="Onimaru K"/>
            <person name="Kadota M"/>
            <person name="Koyanagi M"/>
            <person name="Keeley SD"/>
            <person name="Tatsumi K"/>
            <person name="Tanaka K"/>
            <person name="Motone F"/>
            <person name="Kageyama Y"/>
            <person name="Nozu R"/>
            <person name="Adachi N"/>
            <person name="Nishimura O"/>
            <person name="Nakagawa R"/>
            <person name="Tanegashima C"/>
            <person name="Kiyatake I"/>
            <person name="Matsumoto R"/>
            <person name="Murakumo K"/>
            <person name="Nishida K"/>
            <person name="Terakita A"/>
            <person name="Kuratani S"/>
            <person name="Sato K"/>
            <person name="Hyodo S Kuraku.S."/>
        </authorList>
    </citation>
    <scope>NUCLEOTIDE SEQUENCE [LARGE SCALE GENOMIC DNA]</scope>
</reference>
<organism evidence="18 19">
    <name type="scientific">Scyliorhinus torazame</name>
    <name type="common">Cloudy catshark</name>
    <name type="synonym">Catulus torazame</name>
    <dbReference type="NCBI Taxonomy" id="75743"/>
    <lineage>
        <taxon>Eukaryota</taxon>
        <taxon>Metazoa</taxon>
        <taxon>Chordata</taxon>
        <taxon>Craniata</taxon>
        <taxon>Vertebrata</taxon>
        <taxon>Chondrichthyes</taxon>
        <taxon>Elasmobranchii</taxon>
        <taxon>Galeomorphii</taxon>
        <taxon>Galeoidea</taxon>
        <taxon>Carcharhiniformes</taxon>
        <taxon>Scyliorhinidae</taxon>
        <taxon>Scyliorhinus</taxon>
    </lineage>
</organism>
<feature type="compositionally biased region" description="Low complexity" evidence="14">
    <location>
        <begin position="1604"/>
        <end position="1620"/>
    </location>
</feature>
<evidence type="ECO:0000256" key="5">
    <source>
        <dbReference type="ARBA" id="ARBA00022487"/>
    </source>
</evidence>
<evidence type="ECO:0000256" key="1">
    <source>
        <dbReference type="ARBA" id="ARBA00004202"/>
    </source>
</evidence>
<dbReference type="InterPro" id="IPR051093">
    <property type="entry name" value="Neuroligin/BSAL"/>
</dbReference>
<feature type="signal peptide" evidence="16">
    <location>
        <begin position="1"/>
        <end position="17"/>
    </location>
</feature>
<keyword evidence="10" id="KW-1015">Disulfide bond</keyword>
<dbReference type="Proteomes" id="UP000288216">
    <property type="component" value="Unassembled WGS sequence"/>
</dbReference>
<dbReference type="InterPro" id="IPR019819">
    <property type="entry name" value="Carboxylesterase_B_CS"/>
</dbReference>
<dbReference type="GO" id="GO:0098552">
    <property type="term" value="C:side of membrane"/>
    <property type="evidence" value="ECO:0007669"/>
    <property type="project" value="UniProtKB-KW"/>
</dbReference>
<keyword evidence="9 15" id="KW-0472">Membrane</keyword>
<dbReference type="PROSITE" id="PS00941">
    <property type="entry name" value="CARBOXYLESTERASE_B_2"/>
    <property type="match status" value="3"/>
</dbReference>
<evidence type="ECO:0000256" key="2">
    <source>
        <dbReference type="ARBA" id="ARBA00004609"/>
    </source>
</evidence>
<comment type="similarity">
    <text evidence="3">Belongs to the type-B carboxylesterase/lipase family.</text>
</comment>
<dbReference type="GO" id="GO:0005886">
    <property type="term" value="C:plasma membrane"/>
    <property type="evidence" value="ECO:0007669"/>
    <property type="project" value="UniProtKB-SubCell"/>
</dbReference>
<evidence type="ECO:0000256" key="7">
    <source>
        <dbReference type="ARBA" id="ARBA00022729"/>
    </source>
</evidence>
<keyword evidence="11" id="KW-0449">Lipoprotein</keyword>
<evidence type="ECO:0000256" key="15">
    <source>
        <dbReference type="SAM" id="Phobius"/>
    </source>
</evidence>
<evidence type="ECO:0000256" key="6">
    <source>
        <dbReference type="ARBA" id="ARBA00022622"/>
    </source>
</evidence>
<feature type="region of interest" description="Disordered" evidence="14">
    <location>
        <begin position="1591"/>
        <end position="1620"/>
    </location>
</feature>
<keyword evidence="7 16" id="KW-0732">Signal</keyword>
<evidence type="ECO:0000256" key="14">
    <source>
        <dbReference type="SAM" id="MobiDB-lite"/>
    </source>
</evidence>
<proteinExistence type="inferred from homology"/>
<keyword evidence="15" id="KW-1133">Transmembrane helix</keyword>
<dbReference type="OrthoDB" id="3200163at2759"/>
<evidence type="ECO:0000256" key="4">
    <source>
        <dbReference type="ARBA" id="ARBA00022475"/>
    </source>
</evidence>
<gene>
    <name evidence="18" type="ORF">scyTo_0000838</name>
</gene>
<protein>
    <recommendedName>
        <fullName evidence="17">Carboxylesterase type B domain-containing protein</fullName>
    </recommendedName>
</protein>
<keyword evidence="6" id="KW-0336">GPI-anchor</keyword>
<accession>A0A401P4X2</accession>
<evidence type="ECO:0000256" key="16">
    <source>
        <dbReference type="SAM" id="SignalP"/>
    </source>
</evidence>
<feature type="domain" description="Carboxylesterase type B" evidence="17">
    <location>
        <begin position="1065"/>
        <end position="1577"/>
    </location>
</feature>
<evidence type="ECO:0000256" key="3">
    <source>
        <dbReference type="ARBA" id="ARBA00005964"/>
    </source>
</evidence>
<dbReference type="OMA" id="WAMTNAT"/>
<evidence type="ECO:0000256" key="12">
    <source>
        <dbReference type="ARBA" id="ARBA00057546"/>
    </source>
</evidence>
<evidence type="ECO:0000313" key="19">
    <source>
        <dbReference type="Proteomes" id="UP000288216"/>
    </source>
</evidence>
<keyword evidence="4" id="KW-1003">Cell membrane</keyword>
<dbReference type="EMBL" id="BFAA01000173">
    <property type="protein sequence ID" value="GCB68184.1"/>
    <property type="molecule type" value="Genomic_DNA"/>
</dbReference>
<dbReference type="PANTHER" id="PTHR43903">
    <property type="entry name" value="NEUROLIGIN"/>
    <property type="match status" value="1"/>
</dbReference>
<keyword evidence="8" id="KW-0378">Hydrolase</keyword>
<dbReference type="SUPFAM" id="SSF53474">
    <property type="entry name" value="alpha/beta-Hydrolases"/>
    <property type="match status" value="3"/>
</dbReference>
<evidence type="ECO:0000256" key="10">
    <source>
        <dbReference type="ARBA" id="ARBA00023157"/>
    </source>
</evidence>
<dbReference type="Pfam" id="PF00135">
    <property type="entry name" value="COesterase"/>
    <property type="match status" value="4"/>
</dbReference>
<evidence type="ECO:0000256" key="13">
    <source>
        <dbReference type="ARBA" id="ARBA00062521"/>
    </source>
</evidence>
<dbReference type="STRING" id="75743.A0A401P4X2"/>
<feature type="domain" description="Carboxylesterase type B" evidence="17">
    <location>
        <begin position="22"/>
        <end position="521"/>
    </location>
</feature>
<dbReference type="InterPro" id="IPR019826">
    <property type="entry name" value="Carboxylesterase_B_AS"/>
</dbReference>
<keyword evidence="19" id="KW-1185">Reference proteome</keyword>
<evidence type="ECO:0000256" key="11">
    <source>
        <dbReference type="ARBA" id="ARBA00023288"/>
    </source>
</evidence>
<dbReference type="FunFam" id="3.40.50.1820:FF:000029">
    <property type="entry name" value="Acetylcholinesterase"/>
    <property type="match status" value="1"/>
</dbReference>
<keyword evidence="15" id="KW-0812">Transmembrane</keyword>
<dbReference type="InterPro" id="IPR029058">
    <property type="entry name" value="AB_hydrolase_fold"/>
</dbReference>
<feature type="domain" description="Carboxylesterase type B" evidence="17">
    <location>
        <begin position="543"/>
        <end position="755"/>
    </location>
</feature>
<feature type="chain" id="PRO_5019017799" description="Carboxylesterase type B domain-containing protein" evidence="16">
    <location>
        <begin position="18"/>
        <end position="1702"/>
    </location>
</feature>
<keyword evidence="6" id="KW-0325">Glycoprotein</keyword>
<evidence type="ECO:0000256" key="8">
    <source>
        <dbReference type="ARBA" id="ARBA00022801"/>
    </source>
</evidence>
<name>A0A401P4X2_SCYTO</name>
<feature type="domain" description="Carboxylesterase type B" evidence="17">
    <location>
        <begin position="764"/>
        <end position="1034"/>
    </location>
</feature>
<dbReference type="InterPro" id="IPR002018">
    <property type="entry name" value="CarbesteraseB"/>
</dbReference>
<feature type="transmembrane region" description="Helical" evidence="15">
    <location>
        <begin position="1644"/>
        <end position="1664"/>
    </location>
</feature>
<comment type="function">
    <text evidence="12">Terminates signal transduction at the neuromuscular junction by rapid hydrolysis of the acetylcholine released into the synaptic cleft. May be involved in cell-cell interactions.</text>
</comment>
<comment type="subunit">
    <text evidence="13">Isoform H form is a homodimer; the asymmetric form is a disulfide-bonded oligomer composed of a collagenic subunit (Q) and a variable number of T catalytic subunits.</text>
</comment>
<keyword evidence="5" id="KW-0719">Serine esterase</keyword>
<dbReference type="FunFam" id="3.40.50.1820:FF:000128">
    <property type="entry name" value="Carboxylic ester hydrolase"/>
    <property type="match status" value="1"/>
</dbReference>
<comment type="subcellular location">
    <subcellularLocation>
        <location evidence="2">Cell membrane</location>
        <topology evidence="2">Lipid-anchor</topology>
        <topology evidence="2">GPI-anchor</topology>
    </subcellularLocation>
    <subcellularLocation>
        <location evidence="1">Cell membrane</location>
        <topology evidence="1">Peripheral membrane protein</topology>
    </subcellularLocation>
</comment>
<evidence type="ECO:0000313" key="18">
    <source>
        <dbReference type="EMBL" id="GCB68184.1"/>
    </source>
</evidence>
<dbReference type="Gene3D" id="3.40.50.1820">
    <property type="entry name" value="alpha/beta hydrolase"/>
    <property type="match status" value="4"/>
</dbReference>
<comment type="caution">
    <text evidence="18">The sequence shown here is derived from an EMBL/GenBank/DDBJ whole genome shotgun (WGS) entry which is preliminary data.</text>
</comment>
<dbReference type="PROSITE" id="PS00122">
    <property type="entry name" value="CARBOXYLESTERASE_B_1"/>
    <property type="match status" value="2"/>
</dbReference>
<dbReference type="GO" id="GO:0052689">
    <property type="term" value="F:carboxylic ester hydrolase activity"/>
    <property type="evidence" value="ECO:0007669"/>
    <property type="project" value="UniProtKB-KW"/>
</dbReference>